<evidence type="ECO:0000259" key="1">
    <source>
        <dbReference type="Pfam" id="PF06985"/>
    </source>
</evidence>
<dbReference type="InterPro" id="IPR010730">
    <property type="entry name" value="HET"/>
</dbReference>
<dbReference type="STRING" id="1745343.A0A2J6PX89"/>
<dbReference type="Proteomes" id="UP000235672">
    <property type="component" value="Unassembled WGS sequence"/>
</dbReference>
<dbReference type="PANTHER" id="PTHR24148:SF73">
    <property type="entry name" value="HET DOMAIN PROTEIN (AFU_ORTHOLOGUE AFUA_8G01020)"/>
    <property type="match status" value="1"/>
</dbReference>
<dbReference type="Pfam" id="PF06985">
    <property type="entry name" value="HET"/>
    <property type="match status" value="1"/>
</dbReference>
<protein>
    <submittedName>
        <fullName evidence="2">HET-domain-containing protein</fullName>
    </submittedName>
</protein>
<feature type="non-terminal residue" evidence="2">
    <location>
        <position position="186"/>
    </location>
</feature>
<evidence type="ECO:0000313" key="2">
    <source>
        <dbReference type="EMBL" id="PMD18652.1"/>
    </source>
</evidence>
<dbReference type="EMBL" id="KZ613493">
    <property type="protein sequence ID" value="PMD18652.1"/>
    <property type="molecule type" value="Genomic_DNA"/>
</dbReference>
<proteinExistence type="predicted"/>
<feature type="domain" description="Heterokaryon incompatibility" evidence="1">
    <location>
        <begin position="43"/>
        <end position="180"/>
    </location>
</feature>
<feature type="non-terminal residue" evidence="2">
    <location>
        <position position="1"/>
    </location>
</feature>
<name>A0A2J6PX89_9HELO</name>
<dbReference type="OrthoDB" id="5386682at2759"/>
<gene>
    <name evidence="2" type="ORF">NA56DRAFT_550019</name>
</gene>
<keyword evidence="3" id="KW-1185">Reference proteome</keyword>
<accession>A0A2J6PX89</accession>
<dbReference type="PANTHER" id="PTHR24148">
    <property type="entry name" value="ANKYRIN REPEAT DOMAIN-CONTAINING PROTEIN 39 HOMOLOG-RELATED"/>
    <property type="match status" value="1"/>
</dbReference>
<dbReference type="AlphaFoldDB" id="A0A2J6PX89"/>
<organism evidence="2 3">
    <name type="scientific">Hyaloscypha hepaticicola</name>
    <dbReference type="NCBI Taxonomy" id="2082293"/>
    <lineage>
        <taxon>Eukaryota</taxon>
        <taxon>Fungi</taxon>
        <taxon>Dikarya</taxon>
        <taxon>Ascomycota</taxon>
        <taxon>Pezizomycotina</taxon>
        <taxon>Leotiomycetes</taxon>
        <taxon>Helotiales</taxon>
        <taxon>Hyaloscyphaceae</taxon>
        <taxon>Hyaloscypha</taxon>
    </lineage>
</organism>
<reference evidence="2 3" key="1">
    <citation type="submission" date="2016-05" db="EMBL/GenBank/DDBJ databases">
        <title>A degradative enzymes factory behind the ericoid mycorrhizal symbiosis.</title>
        <authorList>
            <consortium name="DOE Joint Genome Institute"/>
            <person name="Martino E."/>
            <person name="Morin E."/>
            <person name="Grelet G."/>
            <person name="Kuo A."/>
            <person name="Kohler A."/>
            <person name="Daghino S."/>
            <person name="Barry K."/>
            <person name="Choi C."/>
            <person name="Cichocki N."/>
            <person name="Clum A."/>
            <person name="Copeland A."/>
            <person name="Hainaut M."/>
            <person name="Haridas S."/>
            <person name="Labutti K."/>
            <person name="Lindquist E."/>
            <person name="Lipzen A."/>
            <person name="Khouja H.-R."/>
            <person name="Murat C."/>
            <person name="Ohm R."/>
            <person name="Olson A."/>
            <person name="Spatafora J."/>
            <person name="Veneault-Fourrey C."/>
            <person name="Henrissat B."/>
            <person name="Grigoriev I."/>
            <person name="Martin F."/>
            <person name="Perotto S."/>
        </authorList>
    </citation>
    <scope>NUCLEOTIDE SEQUENCE [LARGE SCALE GENOMIC DNA]</scope>
    <source>
        <strain evidence="2 3">UAMH 7357</strain>
    </source>
</reference>
<dbReference type="InterPro" id="IPR052895">
    <property type="entry name" value="HetReg/Transcr_Mod"/>
</dbReference>
<sequence length="186" mass="22040">QTMYQPLDKWRFEIRLIEILSHDDDEMVQCRLSISSLEDNPEFTALSYVWGSPKFTEDIVLNDQRFPVTVNLATALKYVKAHWRKNFPDRDPRLFRLWVDAICINQKDPDERSSQVELMRDVYSKTELVLSWLGHGVDEIDIAFDALKTIAKETMELTTEYNGVGFLRLPYWRRIWIFQELVLGKH</sequence>
<evidence type="ECO:0000313" key="3">
    <source>
        <dbReference type="Proteomes" id="UP000235672"/>
    </source>
</evidence>